<evidence type="ECO:0000313" key="1">
    <source>
        <dbReference type="EMBL" id="AKA70772.1"/>
    </source>
</evidence>
<dbReference type="EMBL" id="CP009933">
    <property type="protein sequence ID" value="AKA70772.1"/>
    <property type="molecule type" value="Genomic_DNA"/>
</dbReference>
<protein>
    <submittedName>
        <fullName evidence="1">Uncharacterized protein</fullName>
    </submittedName>
</protein>
<gene>
    <name evidence="1" type="ORF">CSCA_3647</name>
</gene>
<keyword evidence="2" id="KW-1185">Reference proteome</keyword>
<dbReference type="RefSeq" id="WP_029162029.1">
    <property type="nucleotide sequence ID" value="NZ_CP009933.1"/>
</dbReference>
<dbReference type="HOGENOM" id="CLU_2435738_0_0_9"/>
<evidence type="ECO:0000313" key="2">
    <source>
        <dbReference type="Proteomes" id="UP000033115"/>
    </source>
</evidence>
<accession>A0A0E3MAJ3</accession>
<dbReference type="KEGG" id="csq:CSCA_3647"/>
<dbReference type="Proteomes" id="UP000033115">
    <property type="component" value="Chromosome"/>
</dbReference>
<reference evidence="1 2" key="1">
    <citation type="journal article" date="2015" name="J. Biotechnol.">
        <title>Complete genome sequence of a malodorant-producing acetogen, Clostridium scatologenes ATCC 25775(T).</title>
        <authorList>
            <person name="Zhu Z."/>
            <person name="Guo T."/>
            <person name="Zheng H."/>
            <person name="Song T."/>
            <person name="Ouyang P."/>
            <person name="Xie J."/>
        </authorList>
    </citation>
    <scope>NUCLEOTIDE SEQUENCE [LARGE SCALE GENOMIC DNA]</scope>
    <source>
        <strain evidence="1 2">ATCC 25775</strain>
    </source>
</reference>
<dbReference type="AlphaFoldDB" id="A0A0E3MAJ3"/>
<organism evidence="1 2">
    <name type="scientific">Clostridium scatologenes</name>
    <dbReference type="NCBI Taxonomy" id="1548"/>
    <lineage>
        <taxon>Bacteria</taxon>
        <taxon>Bacillati</taxon>
        <taxon>Bacillota</taxon>
        <taxon>Clostridia</taxon>
        <taxon>Eubacteriales</taxon>
        <taxon>Clostridiaceae</taxon>
        <taxon>Clostridium</taxon>
    </lineage>
</organism>
<name>A0A0E3MAJ3_CLOSL</name>
<proteinExistence type="predicted"/>
<sequence>MIDYKQLMQDILDKKVKIELMLDRAIKIGSQNITSESGFVEAYELSDSEKYRAILTRGDDIYYAETELCADMQQNGSCTYRYEQVYKVILNDSCNCQCECK</sequence>